<name>A0A0W0ZKM7_9GAMM</name>
<dbReference type="SUPFAM" id="SSF47336">
    <property type="entry name" value="ACP-like"/>
    <property type="match status" value="1"/>
</dbReference>
<protein>
    <submittedName>
        <fullName evidence="1">Acyl carrier protein</fullName>
    </submittedName>
</protein>
<dbReference type="EMBL" id="LNYY01000019">
    <property type="protein sequence ID" value="KTD69422.1"/>
    <property type="molecule type" value="Genomic_DNA"/>
</dbReference>
<accession>A0A0W0ZKM7</accession>
<keyword evidence="2" id="KW-1185">Reference proteome</keyword>
<reference evidence="1 2" key="1">
    <citation type="submission" date="2015-11" db="EMBL/GenBank/DDBJ databases">
        <title>Genomic analysis of 38 Legionella species identifies large and diverse effector repertoires.</title>
        <authorList>
            <person name="Burstein D."/>
            <person name="Amaro F."/>
            <person name="Zusman T."/>
            <person name="Lifshitz Z."/>
            <person name="Cohen O."/>
            <person name="Gilbert J.A."/>
            <person name="Pupko T."/>
            <person name="Shuman H.A."/>
            <person name="Segal G."/>
        </authorList>
    </citation>
    <scope>NUCLEOTIDE SEQUENCE [LARGE SCALE GENOMIC DNA]</scope>
    <source>
        <strain evidence="1 2">IMVS3376</strain>
    </source>
</reference>
<dbReference type="AlphaFoldDB" id="A0A0W0ZKM7"/>
<evidence type="ECO:0000313" key="2">
    <source>
        <dbReference type="Proteomes" id="UP000054926"/>
    </source>
</evidence>
<dbReference type="PATRIC" id="fig|947033.5.peg.2736"/>
<evidence type="ECO:0000313" key="1">
    <source>
        <dbReference type="EMBL" id="KTD69422.1"/>
    </source>
</evidence>
<gene>
    <name evidence="1" type="ORF">Lste_2580</name>
</gene>
<dbReference type="RefSeq" id="WP_058511364.1">
    <property type="nucleotide sequence ID" value="NZ_LNYY01000019.1"/>
</dbReference>
<dbReference type="Proteomes" id="UP000054926">
    <property type="component" value="Unassembled WGS sequence"/>
</dbReference>
<organism evidence="1 2">
    <name type="scientific">Legionella steelei</name>
    <dbReference type="NCBI Taxonomy" id="947033"/>
    <lineage>
        <taxon>Bacteria</taxon>
        <taxon>Pseudomonadati</taxon>
        <taxon>Pseudomonadota</taxon>
        <taxon>Gammaproteobacteria</taxon>
        <taxon>Legionellales</taxon>
        <taxon>Legionellaceae</taxon>
        <taxon>Legionella</taxon>
    </lineage>
</organism>
<comment type="caution">
    <text evidence="1">The sequence shown here is derived from an EMBL/GenBank/DDBJ whole genome shotgun (WGS) entry which is preliminary data.</text>
</comment>
<sequence length="82" mass="9332">MSLERAAIYNRLNKTFRDVFDNENLSVTDATTANDIEEWDSLNHITLIVAVEAEFGFKFKMGEVVVLHNVGEMVDIIEKQGK</sequence>
<proteinExistence type="predicted"/>
<dbReference type="OrthoDB" id="9811033at2"/>
<dbReference type="InterPro" id="IPR036736">
    <property type="entry name" value="ACP-like_sf"/>
</dbReference>
<dbReference type="STRING" id="947033.Lste_2580"/>
<dbReference type="Gene3D" id="1.10.1200.10">
    <property type="entry name" value="ACP-like"/>
    <property type="match status" value="1"/>
</dbReference>